<protein>
    <submittedName>
        <fullName evidence="1">Uncharacterized protein</fullName>
    </submittedName>
</protein>
<keyword evidence="2" id="KW-1185">Reference proteome</keyword>
<reference evidence="1 2" key="1">
    <citation type="journal article" date="2019" name="Nat. Ecol. Evol.">
        <title>Megaphylogeny resolves global patterns of mushroom evolution.</title>
        <authorList>
            <person name="Varga T."/>
            <person name="Krizsan K."/>
            <person name="Foldi C."/>
            <person name="Dima B."/>
            <person name="Sanchez-Garcia M."/>
            <person name="Sanchez-Ramirez S."/>
            <person name="Szollosi G.J."/>
            <person name="Szarkandi J.G."/>
            <person name="Papp V."/>
            <person name="Albert L."/>
            <person name="Andreopoulos W."/>
            <person name="Angelini C."/>
            <person name="Antonin V."/>
            <person name="Barry K.W."/>
            <person name="Bougher N.L."/>
            <person name="Buchanan P."/>
            <person name="Buyck B."/>
            <person name="Bense V."/>
            <person name="Catcheside P."/>
            <person name="Chovatia M."/>
            <person name="Cooper J."/>
            <person name="Damon W."/>
            <person name="Desjardin D."/>
            <person name="Finy P."/>
            <person name="Geml J."/>
            <person name="Haridas S."/>
            <person name="Hughes K."/>
            <person name="Justo A."/>
            <person name="Karasinski D."/>
            <person name="Kautmanova I."/>
            <person name="Kiss B."/>
            <person name="Kocsube S."/>
            <person name="Kotiranta H."/>
            <person name="LaButti K.M."/>
            <person name="Lechner B.E."/>
            <person name="Liimatainen K."/>
            <person name="Lipzen A."/>
            <person name="Lukacs Z."/>
            <person name="Mihaltcheva S."/>
            <person name="Morgado L.N."/>
            <person name="Niskanen T."/>
            <person name="Noordeloos M.E."/>
            <person name="Ohm R.A."/>
            <person name="Ortiz-Santana B."/>
            <person name="Ovrebo C."/>
            <person name="Racz N."/>
            <person name="Riley R."/>
            <person name="Savchenko A."/>
            <person name="Shiryaev A."/>
            <person name="Soop K."/>
            <person name="Spirin V."/>
            <person name="Szebenyi C."/>
            <person name="Tomsovsky M."/>
            <person name="Tulloss R.E."/>
            <person name="Uehling J."/>
            <person name="Grigoriev I.V."/>
            <person name="Vagvolgyi C."/>
            <person name="Papp T."/>
            <person name="Martin F.M."/>
            <person name="Miettinen O."/>
            <person name="Hibbett D.S."/>
            <person name="Nagy L.G."/>
        </authorList>
    </citation>
    <scope>NUCLEOTIDE SEQUENCE [LARGE SCALE GENOMIC DNA]</scope>
    <source>
        <strain evidence="1 2">NL-1719</strain>
    </source>
</reference>
<gene>
    <name evidence="1" type="ORF">BDN72DRAFT_860747</name>
</gene>
<sequence length="276" mass="30490">MSSSFPTLIAKRKRSDSETADPPSKFSKEASNLGSLWSGSSATLVIFGDSYSASPGRDGGDDEMTWATQVDHLQARPDLENASIRNFSFPGATAEDDLETQTFQFFVQHPPKKAPASDGPLDPMNTYCVFFLGINDCGRTDDDELEAIVETILDATHTLYIKAGARRFIFIDVPPIDRSPGALEFEDTIRTRVNSWNEQLHAQVSEFTRETPQATVFFFSAHTTITEILENPAEYDFLEDDIADEGGAIWTDYLHITTAVHKIMATHLLASVPSEG</sequence>
<dbReference type="EMBL" id="ML208442">
    <property type="protein sequence ID" value="TFK65271.1"/>
    <property type="molecule type" value="Genomic_DNA"/>
</dbReference>
<dbReference type="Proteomes" id="UP000308600">
    <property type="component" value="Unassembled WGS sequence"/>
</dbReference>
<proteinExistence type="predicted"/>
<evidence type="ECO:0000313" key="1">
    <source>
        <dbReference type="EMBL" id="TFK65271.1"/>
    </source>
</evidence>
<organism evidence="1 2">
    <name type="scientific">Pluteus cervinus</name>
    <dbReference type="NCBI Taxonomy" id="181527"/>
    <lineage>
        <taxon>Eukaryota</taxon>
        <taxon>Fungi</taxon>
        <taxon>Dikarya</taxon>
        <taxon>Basidiomycota</taxon>
        <taxon>Agaricomycotina</taxon>
        <taxon>Agaricomycetes</taxon>
        <taxon>Agaricomycetidae</taxon>
        <taxon>Agaricales</taxon>
        <taxon>Pluteineae</taxon>
        <taxon>Pluteaceae</taxon>
        <taxon>Pluteus</taxon>
    </lineage>
</organism>
<accession>A0ACD3AHV6</accession>
<name>A0ACD3AHV6_9AGAR</name>
<evidence type="ECO:0000313" key="2">
    <source>
        <dbReference type="Proteomes" id="UP000308600"/>
    </source>
</evidence>